<dbReference type="InterPro" id="IPR010998">
    <property type="entry name" value="Integrase_recombinase_N"/>
</dbReference>
<keyword evidence="3" id="KW-0238">DNA-binding</keyword>
<comment type="caution">
    <text evidence="6">The sequence shown here is derived from an EMBL/GenBank/DDBJ whole genome shotgun (WGS) entry which is preliminary data.</text>
</comment>
<keyword evidence="4" id="KW-0233">DNA recombination</keyword>
<dbReference type="InterPro" id="IPR002104">
    <property type="entry name" value="Integrase_catalytic"/>
</dbReference>
<evidence type="ECO:0000259" key="5">
    <source>
        <dbReference type="PROSITE" id="PS51898"/>
    </source>
</evidence>
<name>A0A3A3FN85_9BURK</name>
<evidence type="ECO:0000313" key="7">
    <source>
        <dbReference type="Proteomes" id="UP000265955"/>
    </source>
</evidence>
<gene>
    <name evidence="6" type="ORF">D3871_16845</name>
</gene>
<keyword evidence="7" id="KW-1185">Reference proteome</keyword>
<dbReference type="Gene3D" id="1.10.443.10">
    <property type="entry name" value="Intergrase catalytic core"/>
    <property type="match status" value="1"/>
</dbReference>
<dbReference type="InterPro" id="IPR013762">
    <property type="entry name" value="Integrase-like_cat_sf"/>
</dbReference>
<dbReference type="EMBL" id="QYUO01000002">
    <property type="protein sequence ID" value="RJF95129.1"/>
    <property type="molecule type" value="Genomic_DNA"/>
</dbReference>
<dbReference type="PANTHER" id="PTHR30349">
    <property type="entry name" value="PHAGE INTEGRASE-RELATED"/>
    <property type="match status" value="1"/>
</dbReference>
<sequence>MSLYKRGSMWWIDFTTPKGERVRCSAETEDKKQPQELHDKLKAESWRVAKLGEMPRRTWDETAYEWLMETQHKKTHKQDVATLRWIQPHFRGKYLDELTRDVIAKVGALKRQTRTAATANRVLALIRSILRKATLDWEWIDRPPVVKLYREPKRRVRYLTPEQANILLQELPEHLADMVRFSLATGLRRANVTKLEWSQVDLTRRVAWIHADQAKAGRSIHVTLNATAMEVLTKQIGKHRKAAFTYKEKPVTQVNTKAWYKALQRAGIEDFRWYDLRHTWASWLTQQGVPLNAIQEMGAWESSEMVKRYAHLAPEQFAQHARVVDVLLNGATAAQKQNAD</sequence>
<feature type="domain" description="Tyr recombinase" evidence="5">
    <location>
        <begin position="154"/>
        <end position="322"/>
    </location>
</feature>
<dbReference type="GO" id="GO:0003677">
    <property type="term" value="F:DNA binding"/>
    <property type="evidence" value="ECO:0007669"/>
    <property type="project" value="UniProtKB-KW"/>
</dbReference>
<dbReference type="Gene3D" id="1.10.150.130">
    <property type="match status" value="1"/>
</dbReference>
<dbReference type="GO" id="GO:0006310">
    <property type="term" value="P:DNA recombination"/>
    <property type="evidence" value="ECO:0007669"/>
    <property type="project" value="UniProtKB-KW"/>
</dbReference>
<accession>A0A3A3FN85</accession>
<dbReference type="InterPro" id="IPR011010">
    <property type="entry name" value="DNA_brk_join_enz"/>
</dbReference>
<comment type="similarity">
    <text evidence="1">Belongs to the 'phage' integrase family.</text>
</comment>
<dbReference type="RefSeq" id="WP_119770280.1">
    <property type="nucleotide sequence ID" value="NZ_QYUO01000002.1"/>
</dbReference>
<dbReference type="CDD" id="cd00796">
    <property type="entry name" value="INT_Rci_Hp1_C"/>
    <property type="match status" value="1"/>
</dbReference>
<keyword evidence="2" id="KW-0229">DNA integration</keyword>
<dbReference type="Pfam" id="PF00589">
    <property type="entry name" value="Phage_integrase"/>
    <property type="match status" value="1"/>
</dbReference>
<evidence type="ECO:0000313" key="6">
    <source>
        <dbReference type="EMBL" id="RJF95129.1"/>
    </source>
</evidence>
<dbReference type="AlphaFoldDB" id="A0A3A3FN85"/>
<reference evidence="7" key="1">
    <citation type="submission" date="2018-09" db="EMBL/GenBank/DDBJ databases">
        <authorList>
            <person name="Zhu H."/>
        </authorList>
    </citation>
    <scope>NUCLEOTIDE SEQUENCE [LARGE SCALE GENOMIC DNA]</scope>
    <source>
        <strain evidence="7">K1R23-30</strain>
    </source>
</reference>
<evidence type="ECO:0000256" key="3">
    <source>
        <dbReference type="ARBA" id="ARBA00023125"/>
    </source>
</evidence>
<dbReference type="SUPFAM" id="SSF56349">
    <property type="entry name" value="DNA breaking-rejoining enzymes"/>
    <property type="match status" value="1"/>
</dbReference>
<organism evidence="6 7">
    <name type="scientific">Noviherbaspirillum saxi</name>
    <dbReference type="NCBI Taxonomy" id="2320863"/>
    <lineage>
        <taxon>Bacteria</taxon>
        <taxon>Pseudomonadati</taxon>
        <taxon>Pseudomonadota</taxon>
        <taxon>Betaproteobacteria</taxon>
        <taxon>Burkholderiales</taxon>
        <taxon>Oxalobacteraceae</taxon>
        <taxon>Noviherbaspirillum</taxon>
    </lineage>
</organism>
<dbReference type="Proteomes" id="UP000265955">
    <property type="component" value="Unassembled WGS sequence"/>
</dbReference>
<evidence type="ECO:0000256" key="4">
    <source>
        <dbReference type="ARBA" id="ARBA00023172"/>
    </source>
</evidence>
<dbReference type="GO" id="GO:0015074">
    <property type="term" value="P:DNA integration"/>
    <property type="evidence" value="ECO:0007669"/>
    <property type="project" value="UniProtKB-KW"/>
</dbReference>
<protein>
    <submittedName>
        <fullName evidence="6">Site-specific integrase</fullName>
    </submittedName>
</protein>
<dbReference type="OrthoDB" id="662444at2"/>
<dbReference type="InterPro" id="IPR050090">
    <property type="entry name" value="Tyrosine_recombinase_XerCD"/>
</dbReference>
<evidence type="ECO:0000256" key="1">
    <source>
        <dbReference type="ARBA" id="ARBA00008857"/>
    </source>
</evidence>
<evidence type="ECO:0000256" key="2">
    <source>
        <dbReference type="ARBA" id="ARBA00022908"/>
    </source>
</evidence>
<dbReference type="PANTHER" id="PTHR30349:SF64">
    <property type="entry name" value="PROPHAGE INTEGRASE INTD-RELATED"/>
    <property type="match status" value="1"/>
</dbReference>
<dbReference type="PROSITE" id="PS51898">
    <property type="entry name" value="TYR_RECOMBINASE"/>
    <property type="match status" value="1"/>
</dbReference>
<proteinExistence type="inferred from homology"/>